<dbReference type="Pfam" id="PF08240">
    <property type="entry name" value="ADH_N"/>
    <property type="match status" value="1"/>
</dbReference>
<dbReference type="STRING" id="983920.Y88_3130"/>
<dbReference type="SMART" id="SM00829">
    <property type="entry name" value="PKS_ER"/>
    <property type="match status" value="1"/>
</dbReference>
<dbReference type="SUPFAM" id="SSF51735">
    <property type="entry name" value="NAD(P)-binding Rossmann-fold domains"/>
    <property type="match status" value="1"/>
</dbReference>
<proteinExistence type="predicted"/>
<keyword evidence="2" id="KW-0560">Oxidoreductase</keyword>
<dbReference type="SUPFAM" id="SSF50129">
    <property type="entry name" value="GroES-like"/>
    <property type="match status" value="1"/>
</dbReference>
<dbReference type="eggNOG" id="COG0604">
    <property type="taxonomic scope" value="Bacteria"/>
</dbReference>
<sequence>MSGKQLVSTLEADGRLIVELREETLPEPKGHEVLIRVEAAPINPSDLALLFGPADLDNADYAPGRIVAPMPERAVRAMQGRLGQAMPVGNEGAGTVIAAGEVAQGLIGKRVAAVAGGMYAQYRIVDARACLVLPEGASAEQGAAAFVNPLTALSFVEAMRREGHKALVHTAAASNLGQMLARICKAEGIPLVNVVRSEAQVALLRGQGAEHVVNSSAPDFEVDLQDAIAATGATLGFDAVGGGKLAGQILHAMEQVASRGAAYSRYGSNVFKKVYIYGALDMGPTIVNRTFGFGWAIAGFLLTPFLQSIGEEAAERLRQRVRDELTTTFASSYKARVTLEQALTREAALAFNARATGSKYLIVPHG</sequence>
<dbReference type="InterPro" id="IPR020843">
    <property type="entry name" value="ER"/>
</dbReference>
<dbReference type="InterPro" id="IPR013154">
    <property type="entry name" value="ADH-like_N"/>
</dbReference>
<evidence type="ECO:0000259" key="3">
    <source>
        <dbReference type="SMART" id="SM00829"/>
    </source>
</evidence>
<evidence type="ECO:0000313" key="4">
    <source>
        <dbReference type="EMBL" id="EGD57804.1"/>
    </source>
</evidence>
<feature type="domain" description="Enoyl reductase (ER)" evidence="3">
    <location>
        <begin position="14"/>
        <end position="287"/>
    </location>
</feature>
<dbReference type="InterPro" id="IPR011032">
    <property type="entry name" value="GroES-like_sf"/>
</dbReference>
<name>F1ZC59_9SPHN</name>
<dbReference type="Proteomes" id="UP000004728">
    <property type="component" value="Unassembled WGS sequence"/>
</dbReference>
<dbReference type="PANTHER" id="PTHR48106">
    <property type="entry name" value="QUINONE OXIDOREDUCTASE PIG3-RELATED"/>
    <property type="match status" value="1"/>
</dbReference>
<gene>
    <name evidence="4" type="ORF">Y88_3130</name>
</gene>
<reference evidence="4 5" key="1">
    <citation type="journal article" date="2012" name="J. Bacteriol.">
        <title>Draft Genome Sequence of Novosphingobium nitrogenifigens Y88T.</title>
        <authorList>
            <person name="Strabala T.J."/>
            <person name="Macdonald L."/>
            <person name="Liu V."/>
            <person name="Smit A.M."/>
        </authorList>
    </citation>
    <scope>NUCLEOTIDE SEQUENCE [LARGE SCALE GENOMIC DNA]</scope>
    <source>
        <strain evidence="4 5">DSM 19370</strain>
    </source>
</reference>
<evidence type="ECO:0000313" key="5">
    <source>
        <dbReference type="Proteomes" id="UP000004728"/>
    </source>
</evidence>
<evidence type="ECO:0000256" key="1">
    <source>
        <dbReference type="ARBA" id="ARBA00022857"/>
    </source>
</evidence>
<organism evidence="4 5">
    <name type="scientific">Novosphingobium nitrogenifigens DSM 19370</name>
    <dbReference type="NCBI Taxonomy" id="983920"/>
    <lineage>
        <taxon>Bacteria</taxon>
        <taxon>Pseudomonadati</taxon>
        <taxon>Pseudomonadota</taxon>
        <taxon>Alphaproteobacteria</taxon>
        <taxon>Sphingomonadales</taxon>
        <taxon>Sphingomonadaceae</taxon>
        <taxon>Novosphingobium</taxon>
    </lineage>
</organism>
<dbReference type="GO" id="GO:0016651">
    <property type="term" value="F:oxidoreductase activity, acting on NAD(P)H"/>
    <property type="evidence" value="ECO:0007669"/>
    <property type="project" value="TreeGrafter"/>
</dbReference>
<protein>
    <submittedName>
        <fullName evidence="4">Putative NADH oxidoreductase</fullName>
    </submittedName>
</protein>
<dbReference type="Gene3D" id="3.90.180.10">
    <property type="entry name" value="Medium-chain alcohol dehydrogenases, catalytic domain"/>
    <property type="match status" value="1"/>
</dbReference>
<keyword evidence="1" id="KW-0521">NADP</keyword>
<evidence type="ECO:0000256" key="2">
    <source>
        <dbReference type="ARBA" id="ARBA00023002"/>
    </source>
</evidence>
<dbReference type="Gene3D" id="3.40.50.720">
    <property type="entry name" value="NAD(P)-binding Rossmann-like Domain"/>
    <property type="match status" value="1"/>
</dbReference>
<dbReference type="PANTHER" id="PTHR48106:SF18">
    <property type="entry name" value="QUINONE OXIDOREDUCTASE PIG3"/>
    <property type="match status" value="1"/>
</dbReference>
<accession>F1ZC59</accession>
<dbReference type="CDD" id="cd08291">
    <property type="entry name" value="ETR_like_1"/>
    <property type="match status" value="1"/>
</dbReference>
<dbReference type="EMBL" id="AEWJ01000053">
    <property type="protein sequence ID" value="EGD57804.1"/>
    <property type="molecule type" value="Genomic_DNA"/>
</dbReference>
<dbReference type="HOGENOM" id="CLU_026673_17_2_5"/>
<dbReference type="AlphaFoldDB" id="F1ZC59"/>
<dbReference type="GO" id="GO:0070402">
    <property type="term" value="F:NADPH binding"/>
    <property type="evidence" value="ECO:0007669"/>
    <property type="project" value="TreeGrafter"/>
</dbReference>
<dbReference type="InterPro" id="IPR036291">
    <property type="entry name" value="NAD(P)-bd_dom_sf"/>
</dbReference>
<comment type="caution">
    <text evidence="4">The sequence shown here is derived from an EMBL/GenBank/DDBJ whole genome shotgun (WGS) entry which is preliminary data.</text>
</comment>
<dbReference type="InParanoid" id="F1ZC59"/>
<keyword evidence="5" id="KW-1185">Reference proteome</keyword>